<evidence type="ECO:0000256" key="1">
    <source>
        <dbReference type="ARBA" id="ARBA00023125"/>
    </source>
</evidence>
<dbReference type="PANTHER" id="PTHR46797">
    <property type="entry name" value="HTH-TYPE TRANSCRIPTIONAL REGULATOR"/>
    <property type="match status" value="1"/>
</dbReference>
<dbReference type="GO" id="GO:0003700">
    <property type="term" value="F:DNA-binding transcription factor activity"/>
    <property type="evidence" value="ECO:0007669"/>
    <property type="project" value="TreeGrafter"/>
</dbReference>
<dbReference type="Pfam" id="PF01381">
    <property type="entry name" value="HTH_3"/>
    <property type="match status" value="1"/>
</dbReference>
<dbReference type="GO" id="GO:0003677">
    <property type="term" value="F:DNA binding"/>
    <property type="evidence" value="ECO:0007669"/>
    <property type="project" value="UniProtKB-KW"/>
</dbReference>
<dbReference type="SMART" id="SM00530">
    <property type="entry name" value="HTH_XRE"/>
    <property type="match status" value="1"/>
</dbReference>
<keyword evidence="1 3" id="KW-0238">DNA-binding</keyword>
<keyword evidence="4" id="KW-1185">Reference proteome</keyword>
<evidence type="ECO:0000313" key="4">
    <source>
        <dbReference type="Proteomes" id="UP000295499"/>
    </source>
</evidence>
<sequence length="79" mass="9223">MMVKDGKHRRNEEGISTLANNIKRYRKERNMTMQELANRLDVDYSQISRMERGIVNANISIVFDIANVLEVKASQLLER</sequence>
<dbReference type="OrthoDB" id="680346at2"/>
<dbReference type="AlphaFoldDB" id="A0A4R6ING4"/>
<dbReference type="InterPro" id="IPR050807">
    <property type="entry name" value="TransReg_Diox_bact_type"/>
</dbReference>
<gene>
    <name evidence="3" type="ORF">CLV32_0047</name>
</gene>
<comment type="caution">
    <text evidence="3">The sequence shown here is derived from an EMBL/GenBank/DDBJ whole genome shotgun (WGS) entry which is preliminary data.</text>
</comment>
<accession>A0A4R6ING4</accession>
<dbReference type="GO" id="GO:0005829">
    <property type="term" value="C:cytosol"/>
    <property type="evidence" value="ECO:0007669"/>
    <property type="project" value="TreeGrafter"/>
</dbReference>
<organism evidence="3 4">
    <name type="scientific">Pedobacter duraquae</name>
    <dbReference type="NCBI Taxonomy" id="425511"/>
    <lineage>
        <taxon>Bacteria</taxon>
        <taxon>Pseudomonadati</taxon>
        <taxon>Bacteroidota</taxon>
        <taxon>Sphingobacteriia</taxon>
        <taxon>Sphingobacteriales</taxon>
        <taxon>Sphingobacteriaceae</taxon>
        <taxon>Pedobacter</taxon>
    </lineage>
</organism>
<reference evidence="3 4" key="1">
    <citation type="submission" date="2019-03" db="EMBL/GenBank/DDBJ databases">
        <title>Genomic Encyclopedia of Archaeal and Bacterial Type Strains, Phase II (KMG-II): from individual species to whole genera.</title>
        <authorList>
            <person name="Goeker M."/>
        </authorList>
    </citation>
    <scope>NUCLEOTIDE SEQUENCE [LARGE SCALE GENOMIC DNA]</scope>
    <source>
        <strain evidence="3 4">DSM 19034</strain>
    </source>
</reference>
<dbReference type="EMBL" id="SNWM01000001">
    <property type="protein sequence ID" value="TDO23762.1"/>
    <property type="molecule type" value="Genomic_DNA"/>
</dbReference>
<dbReference type="Gene3D" id="1.10.260.40">
    <property type="entry name" value="lambda repressor-like DNA-binding domains"/>
    <property type="match status" value="1"/>
</dbReference>
<name>A0A4R6ING4_9SPHI</name>
<dbReference type="InterPro" id="IPR010982">
    <property type="entry name" value="Lambda_DNA-bd_dom_sf"/>
</dbReference>
<dbReference type="InterPro" id="IPR001387">
    <property type="entry name" value="Cro/C1-type_HTH"/>
</dbReference>
<evidence type="ECO:0000259" key="2">
    <source>
        <dbReference type="PROSITE" id="PS50943"/>
    </source>
</evidence>
<protein>
    <submittedName>
        <fullName evidence="3">DNA-binding XRE family transcriptional regulator</fullName>
    </submittedName>
</protein>
<dbReference type="SUPFAM" id="SSF47413">
    <property type="entry name" value="lambda repressor-like DNA-binding domains"/>
    <property type="match status" value="1"/>
</dbReference>
<dbReference type="CDD" id="cd00093">
    <property type="entry name" value="HTH_XRE"/>
    <property type="match status" value="1"/>
</dbReference>
<dbReference type="PROSITE" id="PS50943">
    <property type="entry name" value="HTH_CROC1"/>
    <property type="match status" value="1"/>
</dbReference>
<feature type="domain" description="HTH cro/C1-type" evidence="2">
    <location>
        <begin position="22"/>
        <end position="76"/>
    </location>
</feature>
<dbReference type="Proteomes" id="UP000295499">
    <property type="component" value="Unassembled WGS sequence"/>
</dbReference>
<evidence type="ECO:0000313" key="3">
    <source>
        <dbReference type="EMBL" id="TDO23762.1"/>
    </source>
</evidence>
<dbReference type="PANTHER" id="PTHR46797:SF1">
    <property type="entry name" value="METHYLPHOSPHONATE SYNTHASE"/>
    <property type="match status" value="1"/>
</dbReference>
<dbReference type="RefSeq" id="WP_133551310.1">
    <property type="nucleotide sequence ID" value="NZ_SNWM01000001.1"/>
</dbReference>
<proteinExistence type="predicted"/>